<dbReference type="GO" id="GO:0006511">
    <property type="term" value="P:ubiquitin-dependent protein catabolic process"/>
    <property type="evidence" value="ECO:0007669"/>
    <property type="project" value="TreeGrafter"/>
</dbReference>
<dbReference type="Pfam" id="PF13639">
    <property type="entry name" value="zf-RING_2"/>
    <property type="match status" value="1"/>
</dbReference>
<dbReference type="InterPro" id="IPR013083">
    <property type="entry name" value="Znf_RING/FYVE/PHD"/>
</dbReference>
<dbReference type="PANTHER" id="PTHR45931">
    <property type="entry name" value="SI:CH211-59O9.10"/>
    <property type="match status" value="1"/>
</dbReference>
<evidence type="ECO:0000256" key="1">
    <source>
        <dbReference type="ARBA" id="ARBA00022723"/>
    </source>
</evidence>
<keyword evidence="5" id="KW-1133">Transmembrane helix</keyword>
<feature type="transmembrane region" description="Helical" evidence="5">
    <location>
        <begin position="79"/>
        <end position="97"/>
    </location>
</feature>
<dbReference type="AlphaFoldDB" id="A0A813MVS8"/>
<accession>A0A813MVS8</accession>
<evidence type="ECO:0000256" key="5">
    <source>
        <dbReference type="SAM" id="Phobius"/>
    </source>
</evidence>
<keyword evidence="1" id="KW-0479">Metal-binding</keyword>
<evidence type="ECO:0000313" key="9">
    <source>
        <dbReference type="Proteomes" id="UP000663832"/>
    </source>
</evidence>
<dbReference type="SMART" id="SM00184">
    <property type="entry name" value="RING"/>
    <property type="match status" value="1"/>
</dbReference>
<keyword evidence="3" id="KW-0862">Zinc</keyword>
<protein>
    <recommendedName>
        <fullName evidence="6">RING-type domain-containing protein</fullName>
    </recommendedName>
</protein>
<feature type="transmembrane region" description="Helical" evidence="5">
    <location>
        <begin position="367"/>
        <end position="390"/>
    </location>
</feature>
<feature type="transmembrane region" description="Helical" evidence="5">
    <location>
        <begin position="189"/>
        <end position="208"/>
    </location>
</feature>
<feature type="domain" description="RING-type" evidence="6">
    <location>
        <begin position="444"/>
        <end position="485"/>
    </location>
</feature>
<dbReference type="InterPro" id="IPR001841">
    <property type="entry name" value="Znf_RING"/>
</dbReference>
<dbReference type="OrthoDB" id="8062037at2759"/>
<feature type="transmembrane region" description="Helical" evidence="5">
    <location>
        <begin position="304"/>
        <end position="327"/>
    </location>
</feature>
<feature type="transmembrane region" description="Helical" evidence="5">
    <location>
        <begin position="270"/>
        <end position="292"/>
    </location>
</feature>
<evidence type="ECO:0000256" key="4">
    <source>
        <dbReference type="PROSITE-ProRule" id="PRU00175"/>
    </source>
</evidence>
<evidence type="ECO:0000259" key="6">
    <source>
        <dbReference type="PROSITE" id="PS50089"/>
    </source>
</evidence>
<dbReference type="GO" id="GO:0061630">
    <property type="term" value="F:ubiquitin protein ligase activity"/>
    <property type="evidence" value="ECO:0007669"/>
    <property type="project" value="TreeGrafter"/>
</dbReference>
<comment type="caution">
    <text evidence="7">The sequence shown here is derived from an EMBL/GenBank/DDBJ whole genome shotgun (WGS) entry which is preliminary data.</text>
</comment>
<keyword evidence="2 4" id="KW-0863">Zinc-finger</keyword>
<dbReference type="GO" id="GO:0008270">
    <property type="term" value="F:zinc ion binding"/>
    <property type="evidence" value="ECO:0007669"/>
    <property type="project" value="UniProtKB-KW"/>
</dbReference>
<evidence type="ECO:0000256" key="3">
    <source>
        <dbReference type="ARBA" id="ARBA00022833"/>
    </source>
</evidence>
<dbReference type="PANTHER" id="PTHR45931:SF3">
    <property type="entry name" value="RING ZINC FINGER-CONTAINING PROTEIN"/>
    <property type="match status" value="1"/>
</dbReference>
<name>A0A813MVS8_9BILA</name>
<feature type="transmembrane region" description="Helical" evidence="5">
    <location>
        <begin position="220"/>
        <end position="239"/>
    </location>
</feature>
<evidence type="ECO:0000256" key="2">
    <source>
        <dbReference type="ARBA" id="ARBA00022771"/>
    </source>
</evidence>
<keyword evidence="5" id="KW-0812">Transmembrane</keyword>
<dbReference type="InterPro" id="IPR051834">
    <property type="entry name" value="RING_finger_E3_ligase"/>
</dbReference>
<keyword evidence="9" id="KW-1185">Reference proteome</keyword>
<gene>
    <name evidence="7" type="ORF">BJG266_LOCUS847</name>
    <name evidence="8" type="ORF">QVE165_LOCUS45749</name>
</gene>
<keyword evidence="5" id="KW-0472">Membrane</keyword>
<reference evidence="7" key="1">
    <citation type="submission" date="2021-02" db="EMBL/GenBank/DDBJ databases">
        <authorList>
            <person name="Nowell W R."/>
        </authorList>
    </citation>
    <scope>NUCLEOTIDE SEQUENCE</scope>
</reference>
<feature type="transmembrane region" description="Helical" evidence="5">
    <location>
        <begin position="109"/>
        <end position="132"/>
    </location>
</feature>
<dbReference type="PROSITE" id="PS50089">
    <property type="entry name" value="ZF_RING_2"/>
    <property type="match status" value="1"/>
</dbReference>
<dbReference type="Gene3D" id="3.30.40.10">
    <property type="entry name" value="Zinc/RING finger domain, C3HC4 (zinc finger)"/>
    <property type="match status" value="1"/>
</dbReference>
<dbReference type="Proteomes" id="UP000663832">
    <property type="component" value="Unassembled WGS sequence"/>
</dbReference>
<feature type="transmembrane region" description="Helical" evidence="5">
    <location>
        <begin position="157"/>
        <end position="177"/>
    </location>
</feature>
<evidence type="ECO:0000313" key="7">
    <source>
        <dbReference type="EMBL" id="CAF0727041.1"/>
    </source>
</evidence>
<dbReference type="GO" id="GO:0005634">
    <property type="term" value="C:nucleus"/>
    <property type="evidence" value="ECO:0007669"/>
    <property type="project" value="TreeGrafter"/>
</dbReference>
<evidence type="ECO:0000313" key="8">
    <source>
        <dbReference type="EMBL" id="CAF1533852.1"/>
    </source>
</evidence>
<evidence type="ECO:0000313" key="10">
    <source>
        <dbReference type="Proteomes" id="UP000663877"/>
    </source>
</evidence>
<dbReference type="Proteomes" id="UP000663877">
    <property type="component" value="Unassembled WGS sequence"/>
</dbReference>
<sequence length="493" mass="55162">MSTAPIDSGGSGGGINRILSHLSTPFTSNTTSSNITENRVTPSTASSTIPITTAETTETIEITWIDVYNRFDSLLSGSILHILYRIIDITLLLIGLTSSSSACKISNHLAITSICLLIFYFIDLAIIFLLLVRNLSSRSSQLTEQEKLEQARRASSLRGFFIFFKIIPVCVGTAYTFASAFTDSSDCQLMRVCLGIVCVSTWLLLLIPPTKPELPVRRSFVVECFILVFVLIINLTYIGTVTTAMNDVNQTTCIYNKTEDLYLGAPLKSYAYVGLILFSCTTIIHMINLTISQLCLRLTRGRQIYIYYYALQYTLNYFGAIVVIYYFSVGALFLFQPRSGQPCRNDAPHLYRTLLIWEWIRLLSPLIAIPLIIILCCLGVFFGIILSYCLPASITVPLLELFQGWVSAGPMTMNPNPPASQEHIDTLPVISFGQDSDQFNQTDCAICRTNFEPNEQLKKLQCGHLFHPECVTNWLLITRICPICRQRMSVTNP</sequence>
<proteinExistence type="predicted"/>
<dbReference type="SUPFAM" id="SSF57850">
    <property type="entry name" value="RING/U-box"/>
    <property type="match status" value="1"/>
</dbReference>
<dbReference type="EMBL" id="CAJNOM010000655">
    <property type="protein sequence ID" value="CAF1533852.1"/>
    <property type="molecule type" value="Genomic_DNA"/>
</dbReference>
<dbReference type="EMBL" id="CAJNOI010000002">
    <property type="protein sequence ID" value="CAF0727041.1"/>
    <property type="molecule type" value="Genomic_DNA"/>
</dbReference>
<organism evidence="7 10">
    <name type="scientific">Adineta steineri</name>
    <dbReference type="NCBI Taxonomy" id="433720"/>
    <lineage>
        <taxon>Eukaryota</taxon>
        <taxon>Metazoa</taxon>
        <taxon>Spiralia</taxon>
        <taxon>Gnathifera</taxon>
        <taxon>Rotifera</taxon>
        <taxon>Eurotatoria</taxon>
        <taxon>Bdelloidea</taxon>
        <taxon>Adinetida</taxon>
        <taxon>Adinetidae</taxon>
        <taxon>Adineta</taxon>
    </lineage>
</organism>